<accession>A0A6A6TZ40</accession>
<comment type="miscellaneous">
    <text evidence="7">In eukaryotes there are cytoplasmic, mitochondrial and chloroplastic isozymes.</text>
</comment>
<dbReference type="Gene3D" id="3.90.1150.10">
    <property type="entry name" value="Aspartate Aminotransferase, domain 1"/>
    <property type="match status" value="1"/>
</dbReference>
<dbReference type="NCBIfam" id="NF006719">
    <property type="entry name" value="PRK09257.1"/>
    <property type="match status" value="1"/>
</dbReference>
<dbReference type="FunFam" id="3.40.640.10:FF:000064">
    <property type="entry name" value="Aspartate aminotransferase"/>
    <property type="match status" value="1"/>
</dbReference>
<dbReference type="InterPro" id="IPR004838">
    <property type="entry name" value="NHTrfase_class1_PyrdxlP-BS"/>
</dbReference>
<dbReference type="InterPro" id="IPR015421">
    <property type="entry name" value="PyrdxlP-dep_Trfase_major"/>
</dbReference>
<dbReference type="InterPro" id="IPR015424">
    <property type="entry name" value="PyrdxlP-dep_Trfase"/>
</dbReference>
<reference evidence="9" key="1">
    <citation type="journal article" date="2020" name="Stud. Mycol.">
        <title>101 Dothideomycetes genomes: a test case for predicting lifestyles and emergence of pathogens.</title>
        <authorList>
            <person name="Haridas S."/>
            <person name="Albert R."/>
            <person name="Binder M."/>
            <person name="Bloem J."/>
            <person name="Labutti K."/>
            <person name="Salamov A."/>
            <person name="Andreopoulos B."/>
            <person name="Baker S."/>
            <person name="Barry K."/>
            <person name="Bills G."/>
            <person name="Bluhm B."/>
            <person name="Cannon C."/>
            <person name="Castanera R."/>
            <person name="Culley D."/>
            <person name="Daum C."/>
            <person name="Ezra D."/>
            <person name="Gonzalez J."/>
            <person name="Henrissat B."/>
            <person name="Kuo A."/>
            <person name="Liang C."/>
            <person name="Lipzen A."/>
            <person name="Lutzoni F."/>
            <person name="Magnuson J."/>
            <person name="Mondo S."/>
            <person name="Nolan M."/>
            <person name="Ohm R."/>
            <person name="Pangilinan J."/>
            <person name="Park H.-J."/>
            <person name="Ramirez L."/>
            <person name="Alfaro M."/>
            <person name="Sun H."/>
            <person name="Tritt A."/>
            <person name="Yoshinaga Y."/>
            <person name="Zwiers L.-H."/>
            <person name="Turgeon B."/>
            <person name="Goodwin S."/>
            <person name="Spatafora J."/>
            <person name="Crous P."/>
            <person name="Grigoriev I."/>
        </authorList>
    </citation>
    <scope>NUCLEOTIDE SEQUENCE</scope>
    <source>
        <strain evidence="9">CBS 115976</strain>
    </source>
</reference>
<name>A0A6A6TZ40_9PEZI</name>
<evidence type="ECO:0000256" key="7">
    <source>
        <dbReference type="RuleBase" id="RU000480"/>
    </source>
</evidence>
<dbReference type="GO" id="GO:0030170">
    <property type="term" value="F:pyridoxal phosphate binding"/>
    <property type="evidence" value="ECO:0007669"/>
    <property type="project" value="InterPro"/>
</dbReference>
<dbReference type="AlphaFoldDB" id="A0A6A6TZ40"/>
<dbReference type="PANTHER" id="PTHR11879:SF55">
    <property type="entry name" value="GLUTAMATE OXALOACETATE TRANSAMINASE 1, ISOFORM B"/>
    <property type="match status" value="1"/>
</dbReference>
<evidence type="ECO:0000256" key="1">
    <source>
        <dbReference type="ARBA" id="ARBA00001933"/>
    </source>
</evidence>
<dbReference type="InterPro" id="IPR004839">
    <property type="entry name" value="Aminotransferase_I/II_large"/>
</dbReference>
<dbReference type="CDD" id="cd00609">
    <property type="entry name" value="AAT_like"/>
    <property type="match status" value="1"/>
</dbReference>
<evidence type="ECO:0000259" key="8">
    <source>
        <dbReference type="Pfam" id="PF00155"/>
    </source>
</evidence>
<dbReference type="EMBL" id="MU004244">
    <property type="protein sequence ID" value="KAF2663934.1"/>
    <property type="molecule type" value="Genomic_DNA"/>
</dbReference>
<dbReference type="Proteomes" id="UP000799302">
    <property type="component" value="Unassembled WGS sequence"/>
</dbReference>
<dbReference type="PANTHER" id="PTHR11879">
    <property type="entry name" value="ASPARTATE AMINOTRANSFERASE"/>
    <property type="match status" value="1"/>
</dbReference>
<sequence length="436" mass="48149">MAHNSTRARLQQLTNQVSSSAMASPFSVDVVPQAPEDPLFGLMAAYREDTSDKKVDLGIGAYRDNNAKPWILPVVKKADEIIHKDPEVNHEYLPIAGLAQFTSASQKLIVSGDSPAIKEGRITSLQTVSGTGAVHLGALFLAKFYQKVYPKTALYMSNPTWANHHQIFSNVGLSLQSYPYWHPQTRALDFDGMKASLESAPDHSIILLHACAHNPTGVDPTPEQWSSIATIMKRKSHFPFFDCAYQGFASGDLAKDNFAIRHFIEQGFELLIAQSYAKNFGLYGERAGCFHFVAAPSSDAGERTKRVGSQLAILQRSEISNPPAYGARIASLVLNDKALFSEWEANLRTMSGRIIDMRKALRGKLEDLKTPGKWNHITDQIGMFSFTGLTEGQVAKLRADGHIYMTKNGRISMAGLNTKNVEYVATQIDKVVRDTE</sequence>
<evidence type="ECO:0000256" key="6">
    <source>
        <dbReference type="ARBA" id="ARBA00022898"/>
    </source>
</evidence>
<dbReference type="OrthoDB" id="6752799at2759"/>
<keyword evidence="6" id="KW-0663">Pyridoxal phosphate</keyword>
<evidence type="ECO:0000313" key="10">
    <source>
        <dbReference type="Proteomes" id="UP000799302"/>
    </source>
</evidence>
<comment type="cofactor">
    <cofactor evidence="1">
        <name>pyridoxal 5'-phosphate</name>
        <dbReference type="ChEBI" id="CHEBI:597326"/>
    </cofactor>
</comment>
<dbReference type="EC" id="2.6.1.1" evidence="7"/>
<dbReference type="InterPro" id="IPR000796">
    <property type="entry name" value="Asp_trans"/>
</dbReference>
<proteinExistence type="inferred from homology"/>
<evidence type="ECO:0000256" key="5">
    <source>
        <dbReference type="ARBA" id="ARBA00022679"/>
    </source>
</evidence>
<evidence type="ECO:0000256" key="2">
    <source>
        <dbReference type="ARBA" id="ARBA00007441"/>
    </source>
</evidence>
<dbReference type="GO" id="GO:0005829">
    <property type="term" value="C:cytosol"/>
    <property type="evidence" value="ECO:0007669"/>
    <property type="project" value="TreeGrafter"/>
</dbReference>
<dbReference type="PRINTS" id="PR00799">
    <property type="entry name" value="TRANSAMINASE"/>
</dbReference>
<dbReference type="PROSITE" id="PS00105">
    <property type="entry name" value="AA_TRANSFER_CLASS_1"/>
    <property type="match status" value="1"/>
</dbReference>
<organism evidence="9 10">
    <name type="scientific">Microthyrium microscopicum</name>
    <dbReference type="NCBI Taxonomy" id="703497"/>
    <lineage>
        <taxon>Eukaryota</taxon>
        <taxon>Fungi</taxon>
        <taxon>Dikarya</taxon>
        <taxon>Ascomycota</taxon>
        <taxon>Pezizomycotina</taxon>
        <taxon>Dothideomycetes</taxon>
        <taxon>Dothideomycetes incertae sedis</taxon>
        <taxon>Microthyriales</taxon>
        <taxon>Microthyriaceae</taxon>
        <taxon>Microthyrium</taxon>
    </lineage>
</organism>
<keyword evidence="5 7" id="KW-0808">Transferase</keyword>
<dbReference type="SUPFAM" id="SSF53383">
    <property type="entry name" value="PLP-dependent transferases"/>
    <property type="match status" value="1"/>
</dbReference>
<keyword evidence="4 7" id="KW-0032">Aminotransferase</keyword>
<comment type="catalytic activity">
    <reaction evidence="7">
        <text>L-aspartate + 2-oxoglutarate = oxaloacetate + L-glutamate</text>
        <dbReference type="Rhea" id="RHEA:21824"/>
        <dbReference type="ChEBI" id="CHEBI:16452"/>
        <dbReference type="ChEBI" id="CHEBI:16810"/>
        <dbReference type="ChEBI" id="CHEBI:29985"/>
        <dbReference type="ChEBI" id="CHEBI:29991"/>
        <dbReference type="EC" id="2.6.1.1"/>
    </reaction>
</comment>
<dbReference type="GO" id="GO:0004069">
    <property type="term" value="F:L-aspartate:2-oxoglutarate aminotransferase activity"/>
    <property type="evidence" value="ECO:0007669"/>
    <property type="project" value="UniProtKB-EC"/>
</dbReference>
<keyword evidence="10" id="KW-1185">Reference proteome</keyword>
<evidence type="ECO:0000256" key="3">
    <source>
        <dbReference type="ARBA" id="ARBA00011738"/>
    </source>
</evidence>
<evidence type="ECO:0000313" key="9">
    <source>
        <dbReference type="EMBL" id="KAF2663934.1"/>
    </source>
</evidence>
<evidence type="ECO:0000256" key="4">
    <source>
        <dbReference type="ARBA" id="ARBA00022576"/>
    </source>
</evidence>
<comment type="similarity">
    <text evidence="2">Belongs to the class-I pyridoxal-phosphate-dependent aminotransferase family.</text>
</comment>
<protein>
    <recommendedName>
        <fullName evidence="7">Aspartate aminotransferase</fullName>
        <ecNumber evidence="7">2.6.1.1</ecNumber>
    </recommendedName>
</protein>
<gene>
    <name evidence="9" type="ORF">BT63DRAFT_465538</name>
</gene>
<comment type="subunit">
    <text evidence="3 7">Homodimer.</text>
</comment>
<dbReference type="Gene3D" id="3.40.640.10">
    <property type="entry name" value="Type I PLP-dependent aspartate aminotransferase-like (Major domain)"/>
    <property type="match status" value="1"/>
</dbReference>
<feature type="domain" description="Aminotransferase class I/classII large" evidence="8">
    <location>
        <begin position="53"/>
        <end position="428"/>
    </location>
</feature>
<dbReference type="FunFam" id="3.90.1150.10:FF:000001">
    <property type="entry name" value="Aspartate aminotransferase"/>
    <property type="match status" value="1"/>
</dbReference>
<dbReference type="Pfam" id="PF00155">
    <property type="entry name" value="Aminotran_1_2"/>
    <property type="match status" value="1"/>
</dbReference>
<dbReference type="GO" id="GO:0006532">
    <property type="term" value="P:aspartate biosynthetic process"/>
    <property type="evidence" value="ECO:0007669"/>
    <property type="project" value="TreeGrafter"/>
</dbReference>
<dbReference type="InterPro" id="IPR015422">
    <property type="entry name" value="PyrdxlP-dep_Trfase_small"/>
</dbReference>